<feature type="transmembrane region" description="Helical" evidence="7">
    <location>
        <begin position="223"/>
        <end position="244"/>
    </location>
</feature>
<dbReference type="Proteomes" id="UP000001400">
    <property type="component" value="Chromosome"/>
</dbReference>
<evidence type="ECO:0000256" key="6">
    <source>
        <dbReference type="ARBA" id="ARBA00023136"/>
    </source>
</evidence>
<dbReference type="PRINTS" id="PR01437">
    <property type="entry name" value="NUOXDRDTASE4"/>
</dbReference>
<keyword evidence="3 7" id="KW-0812">Transmembrane</keyword>
<dbReference type="GO" id="GO:0042773">
    <property type="term" value="P:ATP synthesis coupled electron transport"/>
    <property type="evidence" value="ECO:0007669"/>
    <property type="project" value="InterPro"/>
</dbReference>
<proteinExistence type="predicted"/>
<feature type="transmembrane region" description="Helical" evidence="7">
    <location>
        <begin position="377"/>
        <end position="404"/>
    </location>
</feature>
<dbReference type="HOGENOM" id="CLU_007100_10_2_2"/>
<evidence type="ECO:0000256" key="7">
    <source>
        <dbReference type="SAM" id="Phobius"/>
    </source>
</evidence>
<dbReference type="PANTHER" id="PTHR42682">
    <property type="entry name" value="HYDROGENASE-4 COMPONENT F"/>
    <property type="match status" value="1"/>
</dbReference>
<feature type="transmembrane region" description="Helical" evidence="7">
    <location>
        <begin position="306"/>
        <end position="330"/>
    </location>
</feature>
<evidence type="ECO:0000256" key="2">
    <source>
        <dbReference type="ARBA" id="ARBA00022475"/>
    </source>
</evidence>
<feature type="transmembrane region" description="Helical" evidence="7">
    <location>
        <begin position="63"/>
        <end position="87"/>
    </location>
</feature>
<evidence type="ECO:0000256" key="1">
    <source>
        <dbReference type="ARBA" id="ARBA00004651"/>
    </source>
</evidence>
<organism evidence="9 10">
    <name type="scientific">Aciduliprofundum boonei (strain DSM 19572 / T469)</name>
    <dbReference type="NCBI Taxonomy" id="439481"/>
    <lineage>
        <taxon>Archaea</taxon>
        <taxon>Methanobacteriati</taxon>
        <taxon>Thermoplasmatota</taxon>
        <taxon>DHVE2 group</taxon>
        <taxon>Candidatus Aciduliprofundum</taxon>
    </lineage>
</organism>
<feature type="domain" description="NADH:quinone oxidoreductase/Mrp antiporter transmembrane" evidence="8">
    <location>
        <begin position="120"/>
        <end position="399"/>
    </location>
</feature>
<feature type="transmembrane region" description="Helical" evidence="7">
    <location>
        <begin position="180"/>
        <end position="202"/>
    </location>
</feature>
<evidence type="ECO:0000256" key="5">
    <source>
        <dbReference type="ARBA" id="ARBA00023002"/>
    </source>
</evidence>
<name>D3TDF0_ACIB4</name>
<protein>
    <submittedName>
        <fullName evidence="9">NADH/Ubiquinone/plastoquinone (Complex I)</fullName>
    </submittedName>
</protein>
<comment type="subcellular location">
    <subcellularLocation>
        <location evidence="1">Cell membrane</location>
        <topology evidence="1">Multi-pass membrane protein</topology>
    </subcellularLocation>
</comment>
<feature type="transmembrane region" description="Helical" evidence="7">
    <location>
        <begin position="351"/>
        <end position="371"/>
    </location>
</feature>
<keyword evidence="10" id="KW-1185">Reference proteome</keyword>
<evidence type="ECO:0000256" key="3">
    <source>
        <dbReference type="ARBA" id="ARBA00022692"/>
    </source>
</evidence>
<keyword evidence="4 7" id="KW-1133">Transmembrane helix</keyword>
<gene>
    <name evidence="9" type="ordered locus">Aboo_0776</name>
</gene>
<feature type="transmembrane region" description="Helical" evidence="7">
    <location>
        <begin position="280"/>
        <end position="300"/>
    </location>
</feature>
<keyword evidence="2" id="KW-1003">Cell membrane</keyword>
<dbReference type="InterPro" id="IPR001750">
    <property type="entry name" value="ND/Mrp_TM"/>
</dbReference>
<dbReference type="GO" id="GO:0005886">
    <property type="term" value="C:plasma membrane"/>
    <property type="evidence" value="ECO:0007669"/>
    <property type="project" value="UniProtKB-SubCell"/>
</dbReference>
<keyword evidence="5" id="KW-0560">Oxidoreductase</keyword>
<evidence type="ECO:0000313" key="10">
    <source>
        <dbReference type="Proteomes" id="UP000001400"/>
    </source>
</evidence>
<reference evidence="9" key="1">
    <citation type="submission" date="2010-02" db="EMBL/GenBank/DDBJ databases">
        <title>Complete sequence of Aciduliprofundum boonei T469.</title>
        <authorList>
            <consortium name="US DOE Joint Genome Institute"/>
            <person name="Lucas S."/>
            <person name="Copeland A."/>
            <person name="Lapidus A."/>
            <person name="Cheng J.-F."/>
            <person name="Bruce D."/>
            <person name="Goodwin L."/>
            <person name="Pitluck S."/>
            <person name="Saunders E."/>
            <person name="Detter J.C."/>
            <person name="Han C."/>
            <person name="Tapia R."/>
            <person name="Land M."/>
            <person name="Hauser L."/>
            <person name="Kyrpides N."/>
            <person name="Mikhailova N."/>
            <person name="Flores G."/>
            <person name="Reysenbach A.-L."/>
            <person name="Woyke T."/>
        </authorList>
    </citation>
    <scope>NUCLEOTIDE SEQUENCE</scope>
    <source>
        <strain evidence="9">T469</strain>
    </source>
</reference>
<dbReference type="InterPro" id="IPR052175">
    <property type="entry name" value="ComplexI-like_HydComp"/>
</dbReference>
<feature type="transmembrane region" description="Helical" evidence="7">
    <location>
        <begin position="31"/>
        <end position="51"/>
    </location>
</feature>
<feature type="transmembrane region" description="Helical" evidence="7">
    <location>
        <begin position="153"/>
        <end position="174"/>
    </location>
</feature>
<feature type="transmembrane region" description="Helical" evidence="7">
    <location>
        <begin position="250"/>
        <end position="273"/>
    </location>
</feature>
<keyword evidence="6 7" id="KW-0472">Membrane</keyword>
<dbReference type="AlphaFoldDB" id="D3TDF0"/>
<dbReference type="KEGG" id="abi:Aboo_0776"/>
<accession>D3TDF0</accession>
<evidence type="ECO:0000256" key="4">
    <source>
        <dbReference type="ARBA" id="ARBA00022989"/>
    </source>
</evidence>
<dbReference type="EMBL" id="CP001941">
    <property type="protein sequence ID" value="ADD08585.1"/>
    <property type="molecule type" value="Genomic_DNA"/>
</dbReference>
<feature type="transmembrane region" description="Helical" evidence="7">
    <location>
        <begin position="123"/>
        <end position="141"/>
    </location>
</feature>
<evidence type="ECO:0000259" key="8">
    <source>
        <dbReference type="Pfam" id="PF00361"/>
    </source>
</evidence>
<dbReference type="GO" id="GO:0016491">
    <property type="term" value="F:oxidoreductase activity"/>
    <property type="evidence" value="ECO:0007669"/>
    <property type="project" value="UniProtKB-KW"/>
</dbReference>
<dbReference type="GO" id="GO:0008137">
    <property type="term" value="F:NADH dehydrogenase (ubiquinone) activity"/>
    <property type="evidence" value="ECO:0007669"/>
    <property type="project" value="InterPro"/>
</dbReference>
<sequence>MKMQEIAIYGIFVAVLGASLISLIKNNTLATLSNILASSVAFILSLYLLIQPDFHNSWLYVDFVTKVMFLIITMIYLFAALHANVCMRNIKRFFISPNYGWSLLAGFTLTMLLAVSTPSLGYAWLWLEASTVISAALILMEKEKSHVESAWRYVLIASSGLAIGLFSIILYGGITGGFTWVNATISKGALLVGSLALIGFGTKAGLFPMHTWLPDAHGTAPSPVSALLSGALLPSSLIVFYRIYGVMHSLPLFYLTAILGILTIWVASLLMISQKRTKRLFAYSSMDVMGIATVGISLTYFYPSAIYFVLVVFLAHAFGKSALFLSAGTLKRHGKEEISEIRNLIETSKTLSFAILVSALTVTGAPPFAMFFGEFGIFIALIAHPWLFFFLISGVLLSFLALNYHVVSMLFSDGEEGRIKLSESMVPFGISIASLFLILIIYFWGWNL</sequence>
<feature type="transmembrane region" description="Helical" evidence="7">
    <location>
        <begin position="99"/>
        <end position="117"/>
    </location>
</feature>
<evidence type="ECO:0000313" key="9">
    <source>
        <dbReference type="EMBL" id="ADD08585.1"/>
    </source>
</evidence>
<feature type="transmembrane region" description="Helical" evidence="7">
    <location>
        <begin position="425"/>
        <end position="445"/>
    </location>
</feature>
<dbReference type="InterPro" id="IPR003918">
    <property type="entry name" value="NADH_UbQ_OxRdtase"/>
</dbReference>
<dbReference type="PANTHER" id="PTHR42682:SF5">
    <property type="entry name" value="HYDROGENASE-4 COMPONENT F"/>
    <property type="match status" value="1"/>
</dbReference>
<feature type="transmembrane region" description="Helical" evidence="7">
    <location>
        <begin position="6"/>
        <end position="24"/>
    </location>
</feature>
<dbReference type="Pfam" id="PF00361">
    <property type="entry name" value="Proton_antipo_M"/>
    <property type="match status" value="1"/>
</dbReference>